<gene>
    <name evidence="1" type="ORF">BCR42DRAFT_402363</name>
</gene>
<keyword evidence="2" id="KW-1185">Reference proteome</keyword>
<reference evidence="1 2" key="1">
    <citation type="submission" date="2016-07" db="EMBL/GenBank/DDBJ databases">
        <title>Pervasive Adenine N6-methylation of Active Genes in Fungi.</title>
        <authorList>
            <consortium name="DOE Joint Genome Institute"/>
            <person name="Mondo S.J."/>
            <person name="Dannebaum R.O."/>
            <person name="Kuo R.C."/>
            <person name="Labutti K."/>
            <person name="Haridas S."/>
            <person name="Kuo A."/>
            <person name="Salamov A."/>
            <person name="Ahrendt S.R."/>
            <person name="Lipzen A."/>
            <person name="Sullivan W."/>
            <person name="Andreopoulos W.B."/>
            <person name="Clum A."/>
            <person name="Lindquist E."/>
            <person name="Daum C."/>
            <person name="Ramamoorthy G.K."/>
            <person name="Gryganskyi A."/>
            <person name="Culley D."/>
            <person name="Magnuson J.K."/>
            <person name="James T.Y."/>
            <person name="O'Malley M.A."/>
            <person name="Stajich J.E."/>
            <person name="Spatafora J.W."/>
            <person name="Visel A."/>
            <person name="Grigoriev I.V."/>
        </authorList>
    </citation>
    <scope>NUCLEOTIDE SEQUENCE [LARGE SCALE GENOMIC DNA]</scope>
    <source>
        <strain evidence="1 2">NRRL 1336</strain>
    </source>
</reference>
<dbReference type="Proteomes" id="UP000193560">
    <property type="component" value="Unassembled WGS sequence"/>
</dbReference>
<protein>
    <submittedName>
        <fullName evidence="1">Uncharacterized protein</fullName>
    </submittedName>
</protein>
<accession>A0A1X2IXY9</accession>
<dbReference type="AlphaFoldDB" id="A0A1X2IXY9"/>
<comment type="caution">
    <text evidence="1">The sequence shown here is derived from an EMBL/GenBank/DDBJ whole genome shotgun (WGS) entry which is preliminary data.</text>
</comment>
<organism evidence="1 2">
    <name type="scientific">Absidia repens</name>
    <dbReference type="NCBI Taxonomy" id="90262"/>
    <lineage>
        <taxon>Eukaryota</taxon>
        <taxon>Fungi</taxon>
        <taxon>Fungi incertae sedis</taxon>
        <taxon>Mucoromycota</taxon>
        <taxon>Mucoromycotina</taxon>
        <taxon>Mucoromycetes</taxon>
        <taxon>Mucorales</taxon>
        <taxon>Cunninghamellaceae</taxon>
        <taxon>Absidia</taxon>
    </lineage>
</organism>
<dbReference type="OrthoDB" id="10260545at2759"/>
<proteinExistence type="predicted"/>
<evidence type="ECO:0000313" key="2">
    <source>
        <dbReference type="Proteomes" id="UP000193560"/>
    </source>
</evidence>
<dbReference type="EMBL" id="MCGE01000002">
    <property type="protein sequence ID" value="ORZ24158.1"/>
    <property type="molecule type" value="Genomic_DNA"/>
</dbReference>
<sequence length="285" mass="31765">MSTLKIGGEVVQINIVDGDVVTAMSAITSFFFPIQRNNHHSSQSHLHLSYKDLSIYIPINPLRSIADYILYNQNQSGIMVSNVNVNPAVATKSISLSSLSNFLLCTGARRILATPNAGGSSVSSEVLSAELLYRLLGATVIKTEMEIIYSRRGSPITDYACLIPLPRINKVLTVGVSVTRAMAFQRSLDKNDVHRLLVKKLKGINASSKTVINCSFDRQILHVWTQSGRDASIVKRVWAKLPDSLRSNTIVLVTTINYPLLFFEKQHDKTTEKPRKKKTGFKKWY</sequence>
<name>A0A1X2IXY9_9FUNG</name>
<evidence type="ECO:0000313" key="1">
    <source>
        <dbReference type="EMBL" id="ORZ24158.1"/>
    </source>
</evidence>